<name>A0A9P4GAK5_9PLEO</name>
<proteinExistence type="predicted"/>
<gene>
    <name evidence="1" type="ORF">K460DRAFT_172293</name>
</gene>
<dbReference type="AlphaFoldDB" id="A0A9P4GAK5"/>
<keyword evidence="2" id="KW-1185">Reference proteome</keyword>
<dbReference type="Proteomes" id="UP000800039">
    <property type="component" value="Unassembled WGS sequence"/>
</dbReference>
<accession>A0A9P4GAK5</accession>
<evidence type="ECO:0000313" key="1">
    <source>
        <dbReference type="EMBL" id="KAF1841734.1"/>
    </source>
</evidence>
<comment type="caution">
    <text evidence="1">The sequence shown here is derived from an EMBL/GenBank/DDBJ whole genome shotgun (WGS) entry which is preliminary data.</text>
</comment>
<dbReference type="RefSeq" id="XP_040784297.1">
    <property type="nucleotide sequence ID" value="XM_040926974.1"/>
</dbReference>
<sequence length="126" mass="13930">MWSPRQTVDLREPRVLSRTSTIYRPLHLQHTDHRRWPPSYYSARMVHVLCSSPMPASTMLLLLLSASKASSAYPGQVHACSCGRGANLASSPASHFGSSCATGREFARLAAIGFPRRTAWIARIHV</sequence>
<organism evidence="1 2">
    <name type="scientific">Cucurbitaria berberidis CBS 394.84</name>
    <dbReference type="NCBI Taxonomy" id="1168544"/>
    <lineage>
        <taxon>Eukaryota</taxon>
        <taxon>Fungi</taxon>
        <taxon>Dikarya</taxon>
        <taxon>Ascomycota</taxon>
        <taxon>Pezizomycotina</taxon>
        <taxon>Dothideomycetes</taxon>
        <taxon>Pleosporomycetidae</taxon>
        <taxon>Pleosporales</taxon>
        <taxon>Pleosporineae</taxon>
        <taxon>Cucurbitariaceae</taxon>
        <taxon>Cucurbitaria</taxon>
    </lineage>
</organism>
<dbReference type="EMBL" id="ML976618">
    <property type="protein sequence ID" value="KAF1841734.1"/>
    <property type="molecule type" value="Genomic_DNA"/>
</dbReference>
<dbReference type="GeneID" id="63844226"/>
<protein>
    <submittedName>
        <fullName evidence="1">Uncharacterized protein</fullName>
    </submittedName>
</protein>
<reference evidence="1" key="1">
    <citation type="submission" date="2020-01" db="EMBL/GenBank/DDBJ databases">
        <authorList>
            <consortium name="DOE Joint Genome Institute"/>
            <person name="Haridas S."/>
            <person name="Albert R."/>
            <person name="Binder M."/>
            <person name="Bloem J."/>
            <person name="Labutti K."/>
            <person name="Salamov A."/>
            <person name="Andreopoulos B."/>
            <person name="Baker S.E."/>
            <person name="Barry K."/>
            <person name="Bills G."/>
            <person name="Bluhm B.H."/>
            <person name="Cannon C."/>
            <person name="Castanera R."/>
            <person name="Culley D.E."/>
            <person name="Daum C."/>
            <person name="Ezra D."/>
            <person name="Gonzalez J.B."/>
            <person name="Henrissat B."/>
            <person name="Kuo A."/>
            <person name="Liang C."/>
            <person name="Lipzen A."/>
            <person name="Lutzoni F."/>
            <person name="Magnuson J."/>
            <person name="Mondo S."/>
            <person name="Nolan M."/>
            <person name="Ohm R."/>
            <person name="Pangilinan J."/>
            <person name="Park H.-J."/>
            <person name="Ramirez L."/>
            <person name="Alfaro M."/>
            <person name="Sun H."/>
            <person name="Tritt A."/>
            <person name="Yoshinaga Y."/>
            <person name="Zwiers L.-H."/>
            <person name="Turgeon B.G."/>
            <person name="Goodwin S.B."/>
            <person name="Spatafora J.W."/>
            <person name="Crous P.W."/>
            <person name="Grigoriev I.V."/>
        </authorList>
    </citation>
    <scope>NUCLEOTIDE SEQUENCE</scope>
    <source>
        <strain evidence="1">CBS 394.84</strain>
    </source>
</reference>
<evidence type="ECO:0000313" key="2">
    <source>
        <dbReference type="Proteomes" id="UP000800039"/>
    </source>
</evidence>